<sequence>MGRPEIAANAVNVAERRLASNKWPEYYDTKNLRFIGKQARLFKIWSIAGYVPSKTTSKRQAPITPSIVNKASVALVVVLVTATTVRICFNCSNRIDILSHPGWQGYTYPPLETKEVTSL</sequence>
<evidence type="ECO:0000256" key="1">
    <source>
        <dbReference type="ARBA" id="ARBA00022801"/>
    </source>
</evidence>
<reference evidence="4" key="2">
    <citation type="submission" date="2022-01" db="EMBL/GenBank/DDBJ databases">
        <authorList>
            <person name="Yamashiro T."/>
            <person name="Shiraishi A."/>
            <person name="Satake H."/>
            <person name="Nakayama K."/>
        </authorList>
    </citation>
    <scope>NUCLEOTIDE SEQUENCE</scope>
</reference>
<name>A0ABQ5G5C0_9ASTR</name>
<dbReference type="InterPro" id="IPR024746">
    <property type="entry name" value="Glyco_hydro_100"/>
</dbReference>
<accession>A0ABQ5G5C0</accession>
<keyword evidence="1" id="KW-0378">Hydrolase</keyword>
<evidence type="ECO:0000256" key="2">
    <source>
        <dbReference type="ARBA" id="ARBA00023277"/>
    </source>
</evidence>
<dbReference type="Proteomes" id="UP001151760">
    <property type="component" value="Unassembled WGS sequence"/>
</dbReference>
<evidence type="ECO:0000313" key="4">
    <source>
        <dbReference type="EMBL" id="GJT70619.1"/>
    </source>
</evidence>
<evidence type="ECO:0000313" key="5">
    <source>
        <dbReference type="Proteomes" id="UP001151760"/>
    </source>
</evidence>
<dbReference type="Pfam" id="PF12899">
    <property type="entry name" value="Glyco_hydro_100"/>
    <property type="match status" value="1"/>
</dbReference>
<reference evidence="4" key="1">
    <citation type="journal article" date="2022" name="Int. J. Mol. Sci.">
        <title>Draft Genome of Tanacetum Coccineum: Genomic Comparison of Closely Related Tanacetum-Family Plants.</title>
        <authorList>
            <person name="Yamashiro T."/>
            <person name="Shiraishi A."/>
            <person name="Nakayama K."/>
            <person name="Satake H."/>
        </authorList>
    </citation>
    <scope>NUCLEOTIDE SEQUENCE</scope>
</reference>
<keyword evidence="3" id="KW-0326">Glycosidase</keyword>
<comment type="caution">
    <text evidence="4">The sequence shown here is derived from an EMBL/GenBank/DDBJ whole genome shotgun (WGS) entry which is preliminary data.</text>
</comment>
<keyword evidence="2" id="KW-0119">Carbohydrate metabolism</keyword>
<gene>
    <name evidence="4" type="ORF">Tco_1029905</name>
</gene>
<protein>
    <submittedName>
        <fullName evidence="4">Alkaline/neutral invertase E, chloroplastic-like protein</fullName>
    </submittedName>
</protein>
<keyword evidence="5" id="KW-1185">Reference proteome</keyword>
<proteinExistence type="predicted"/>
<organism evidence="4 5">
    <name type="scientific">Tanacetum coccineum</name>
    <dbReference type="NCBI Taxonomy" id="301880"/>
    <lineage>
        <taxon>Eukaryota</taxon>
        <taxon>Viridiplantae</taxon>
        <taxon>Streptophyta</taxon>
        <taxon>Embryophyta</taxon>
        <taxon>Tracheophyta</taxon>
        <taxon>Spermatophyta</taxon>
        <taxon>Magnoliopsida</taxon>
        <taxon>eudicotyledons</taxon>
        <taxon>Gunneridae</taxon>
        <taxon>Pentapetalae</taxon>
        <taxon>asterids</taxon>
        <taxon>campanulids</taxon>
        <taxon>Asterales</taxon>
        <taxon>Asteraceae</taxon>
        <taxon>Asteroideae</taxon>
        <taxon>Anthemideae</taxon>
        <taxon>Anthemidinae</taxon>
        <taxon>Tanacetum</taxon>
    </lineage>
</organism>
<evidence type="ECO:0000256" key="3">
    <source>
        <dbReference type="ARBA" id="ARBA00023295"/>
    </source>
</evidence>
<dbReference type="PANTHER" id="PTHR31916">
    <property type="match status" value="1"/>
</dbReference>
<dbReference type="PANTHER" id="PTHR31916:SF35">
    <property type="entry name" value="ALKALINE_NEUTRAL INVERTASE"/>
    <property type="match status" value="1"/>
</dbReference>
<dbReference type="EMBL" id="BQNB010018093">
    <property type="protein sequence ID" value="GJT70619.1"/>
    <property type="molecule type" value="Genomic_DNA"/>
</dbReference>